<dbReference type="EMBL" id="CP049109">
    <property type="protein sequence ID" value="QIG78453.1"/>
    <property type="molecule type" value="Genomic_DNA"/>
</dbReference>
<evidence type="ECO:0000256" key="3">
    <source>
        <dbReference type="ARBA" id="ARBA00023002"/>
    </source>
</evidence>
<name>A0A6G6Y1G7_9SPHN</name>
<proteinExistence type="inferred from homology"/>
<reference evidence="8 9" key="1">
    <citation type="submission" date="2020-02" db="EMBL/GenBank/DDBJ databases">
        <authorList>
            <person name="Zheng R.K."/>
            <person name="Sun C.M."/>
        </authorList>
    </citation>
    <scope>NUCLEOTIDE SEQUENCE [LARGE SCALE GENOMIC DNA]</scope>
    <source>
        <strain evidence="9">zrk23</strain>
    </source>
</reference>
<dbReference type="Proteomes" id="UP000501568">
    <property type="component" value="Chromosome"/>
</dbReference>
<dbReference type="InterPro" id="IPR012336">
    <property type="entry name" value="Thioredoxin-like_fold"/>
</dbReference>
<evidence type="ECO:0000256" key="2">
    <source>
        <dbReference type="ARBA" id="ARBA00022729"/>
    </source>
</evidence>
<dbReference type="CDD" id="cd02972">
    <property type="entry name" value="DsbA_family"/>
    <property type="match status" value="1"/>
</dbReference>
<feature type="chain" id="PRO_5026276625" evidence="6">
    <location>
        <begin position="28"/>
        <end position="252"/>
    </location>
</feature>
<dbReference type="GO" id="GO:0016491">
    <property type="term" value="F:oxidoreductase activity"/>
    <property type="evidence" value="ECO:0007669"/>
    <property type="project" value="UniProtKB-KW"/>
</dbReference>
<dbReference type="SUPFAM" id="SSF52833">
    <property type="entry name" value="Thioredoxin-like"/>
    <property type="match status" value="1"/>
</dbReference>
<evidence type="ECO:0000313" key="9">
    <source>
        <dbReference type="Proteomes" id="UP000501568"/>
    </source>
</evidence>
<dbReference type="Gene3D" id="1.10.40.110">
    <property type="match status" value="1"/>
</dbReference>
<dbReference type="Pfam" id="PF13462">
    <property type="entry name" value="Thioredoxin_4"/>
    <property type="match status" value="1"/>
</dbReference>
<keyword evidence="3" id="KW-0560">Oxidoreductase</keyword>
<evidence type="ECO:0000256" key="5">
    <source>
        <dbReference type="ARBA" id="ARBA00023284"/>
    </source>
</evidence>
<dbReference type="InterPro" id="IPR036249">
    <property type="entry name" value="Thioredoxin-like_sf"/>
</dbReference>
<keyword evidence="4" id="KW-1015">Disulfide bond</keyword>
<keyword evidence="5" id="KW-0676">Redox-active center</keyword>
<dbReference type="PROSITE" id="PS51257">
    <property type="entry name" value="PROKAR_LIPOPROTEIN"/>
    <property type="match status" value="1"/>
</dbReference>
<sequence length="252" mass="27742">MRSPFRFSLLAVLAAPFLMLASCGNGGADSNLTVQADPVANVAAEQGRPWTEVVVKTEEGGYRVGNPDAPIKFLEYGSRSCPACYAFATTGFTPLMENYVSTGRVSYEFRDYLIHPQDLGLALLGRCVGEERFFPMLDQMFEAQPQFAEKERGLAPQRVQQLRSMPAPQAAPQWMEALGYVDFVKQRGVPQSKVDACLADQDAIAELVRMMRHASNELGVRGTPTFFINGEQVQSGIIWSDIEPQIRAAGAR</sequence>
<evidence type="ECO:0000256" key="4">
    <source>
        <dbReference type="ARBA" id="ARBA00023157"/>
    </source>
</evidence>
<evidence type="ECO:0000256" key="6">
    <source>
        <dbReference type="SAM" id="SignalP"/>
    </source>
</evidence>
<keyword evidence="2 6" id="KW-0732">Signal</keyword>
<evidence type="ECO:0000259" key="7">
    <source>
        <dbReference type="Pfam" id="PF13462"/>
    </source>
</evidence>
<gene>
    <name evidence="8" type="ORF">G5C33_00675</name>
</gene>
<comment type="similarity">
    <text evidence="1">Belongs to the thioredoxin family. DsbA subfamily.</text>
</comment>
<dbReference type="PANTHER" id="PTHR13887">
    <property type="entry name" value="GLUTATHIONE S-TRANSFERASE KAPPA"/>
    <property type="match status" value="1"/>
</dbReference>
<dbReference type="KEGG" id="spzr:G5C33_00675"/>
<dbReference type="AlphaFoldDB" id="A0A6G6Y1G7"/>
<dbReference type="Gene3D" id="3.40.30.10">
    <property type="entry name" value="Glutaredoxin"/>
    <property type="match status" value="1"/>
</dbReference>
<dbReference type="RefSeq" id="WP_165325451.1">
    <property type="nucleotide sequence ID" value="NZ_CP049109.1"/>
</dbReference>
<accession>A0A6G6Y1G7</accession>
<evidence type="ECO:0000313" key="8">
    <source>
        <dbReference type="EMBL" id="QIG78453.1"/>
    </source>
</evidence>
<dbReference type="PANTHER" id="PTHR13887:SF14">
    <property type="entry name" value="DISULFIDE BOND FORMATION PROTEIN D"/>
    <property type="match status" value="1"/>
</dbReference>
<keyword evidence="9" id="KW-1185">Reference proteome</keyword>
<feature type="domain" description="Thioredoxin-like fold" evidence="7">
    <location>
        <begin position="59"/>
        <end position="245"/>
    </location>
</feature>
<evidence type="ECO:0000256" key="1">
    <source>
        <dbReference type="ARBA" id="ARBA00005791"/>
    </source>
</evidence>
<organism evidence="8 9">
    <name type="scientific">Stakelama tenebrarum</name>
    <dbReference type="NCBI Taxonomy" id="2711215"/>
    <lineage>
        <taxon>Bacteria</taxon>
        <taxon>Pseudomonadati</taxon>
        <taxon>Pseudomonadota</taxon>
        <taxon>Alphaproteobacteria</taxon>
        <taxon>Sphingomonadales</taxon>
        <taxon>Sphingomonadaceae</taxon>
        <taxon>Stakelama</taxon>
    </lineage>
</organism>
<feature type="signal peptide" evidence="6">
    <location>
        <begin position="1"/>
        <end position="27"/>
    </location>
</feature>
<protein>
    <submittedName>
        <fullName evidence="8">Thioredoxin domain-containing protein</fullName>
    </submittedName>
</protein>